<evidence type="ECO:0000256" key="1">
    <source>
        <dbReference type="ARBA" id="ARBA00004196"/>
    </source>
</evidence>
<dbReference type="EMBL" id="JBHLZN010000001">
    <property type="protein sequence ID" value="MFB9885697.1"/>
    <property type="molecule type" value="Genomic_DNA"/>
</dbReference>
<evidence type="ECO:0000256" key="4">
    <source>
        <dbReference type="SAM" id="SignalP"/>
    </source>
</evidence>
<dbReference type="SUPFAM" id="SSF53822">
    <property type="entry name" value="Periplasmic binding protein-like I"/>
    <property type="match status" value="1"/>
</dbReference>
<keyword evidence="7" id="KW-1185">Reference proteome</keyword>
<dbReference type="Pfam" id="PF13407">
    <property type="entry name" value="Peripla_BP_4"/>
    <property type="match status" value="1"/>
</dbReference>
<dbReference type="PANTHER" id="PTHR46847:SF1">
    <property type="entry name" value="D-ALLOSE-BINDING PERIPLASMIC PROTEIN-RELATED"/>
    <property type="match status" value="1"/>
</dbReference>
<comment type="similarity">
    <text evidence="2">Belongs to the bacterial solute-binding protein 2 family.</text>
</comment>
<dbReference type="RefSeq" id="WP_027313767.1">
    <property type="nucleotide sequence ID" value="NZ_JBHLZN010000001.1"/>
</dbReference>
<dbReference type="Proteomes" id="UP001589628">
    <property type="component" value="Unassembled WGS sequence"/>
</dbReference>
<comment type="subcellular location">
    <subcellularLocation>
        <location evidence="1">Cell envelope</location>
    </subcellularLocation>
</comment>
<comment type="caution">
    <text evidence="6">The sequence shown here is derived from an EMBL/GenBank/DDBJ whole genome shotgun (WGS) entry which is preliminary data.</text>
</comment>
<evidence type="ECO:0000313" key="6">
    <source>
        <dbReference type="EMBL" id="MFB9885697.1"/>
    </source>
</evidence>
<evidence type="ECO:0000313" key="7">
    <source>
        <dbReference type="Proteomes" id="UP001589628"/>
    </source>
</evidence>
<gene>
    <name evidence="6" type="ORF">ACFFLH_04655</name>
</gene>
<keyword evidence="3 4" id="KW-0732">Signal</keyword>
<dbReference type="Gene3D" id="3.40.50.2300">
    <property type="match status" value="2"/>
</dbReference>
<proteinExistence type="inferred from homology"/>
<dbReference type="InterPro" id="IPR028082">
    <property type="entry name" value="Peripla_BP_I"/>
</dbReference>
<evidence type="ECO:0000259" key="5">
    <source>
        <dbReference type="Pfam" id="PF13407"/>
    </source>
</evidence>
<sequence>MLRLLTCALCCLSWIGLATASPSAEHLSPDEYYQAHPEQQALSQALAAEVRANPVPLAKQPAEAIRISVIYPGLQASDYWRRNLAAFEQRLQALQLPYELEVFNSSPSESGHQEAEFFSRTLAKRPHYLITTLDTPSQKRMIEFVLARGSTQVILQNITTPLKVWQERSPLIYVGFDHAQGTRMLADYFSQHFQQKAQYGLLYWSPGYVSEACGDSFIRYMAEFPQVKLTQAYYTDANRQSSYTAAKKLLAESPDLSFIYACATDVALGALDALQEAGRLGQVQVNGWGGGAAELEAISQGRLDVTVMRMNDDTGVAMAEAIRRDISGQPVPRIYSGDFELVTRQTSADKIQALKEHAFRYSGMN</sequence>
<evidence type="ECO:0000256" key="3">
    <source>
        <dbReference type="ARBA" id="ARBA00022729"/>
    </source>
</evidence>
<evidence type="ECO:0000256" key="2">
    <source>
        <dbReference type="ARBA" id="ARBA00007639"/>
    </source>
</evidence>
<organism evidence="6 7">
    <name type="scientific">Balneatrix alpica</name>
    <dbReference type="NCBI Taxonomy" id="75684"/>
    <lineage>
        <taxon>Bacteria</taxon>
        <taxon>Pseudomonadati</taxon>
        <taxon>Pseudomonadota</taxon>
        <taxon>Gammaproteobacteria</taxon>
        <taxon>Oceanospirillales</taxon>
        <taxon>Balneatrichaceae</taxon>
        <taxon>Balneatrix</taxon>
    </lineage>
</organism>
<feature type="domain" description="Periplasmic binding protein" evidence="5">
    <location>
        <begin position="75"/>
        <end position="328"/>
    </location>
</feature>
<dbReference type="InterPro" id="IPR025997">
    <property type="entry name" value="SBP_2_dom"/>
</dbReference>
<name>A0ABV5Z8T8_9GAMM</name>
<protein>
    <submittedName>
        <fullName evidence="6">Substrate-binding domain-containing protein</fullName>
    </submittedName>
</protein>
<dbReference type="PANTHER" id="PTHR46847">
    <property type="entry name" value="D-ALLOSE-BINDING PERIPLASMIC PROTEIN-RELATED"/>
    <property type="match status" value="1"/>
</dbReference>
<reference evidence="6 7" key="1">
    <citation type="submission" date="2024-09" db="EMBL/GenBank/DDBJ databases">
        <authorList>
            <person name="Sun Q."/>
            <person name="Mori K."/>
        </authorList>
    </citation>
    <scope>NUCLEOTIDE SEQUENCE [LARGE SCALE GENOMIC DNA]</scope>
    <source>
        <strain evidence="6 7">ATCC 51285</strain>
    </source>
</reference>
<accession>A0ABV5Z8T8</accession>
<feature type="chain" id="PRO_5045965678" evidence="4">
    <location>
        <begin position="21"/>
        <end position="365"/>
    </location>
</feature>
<feature type="signal peptide" evidence="4">
    <location>
        <begin position="1"/>
        <end position="20"/>
    </location>
</feature>